<dbReference type="InterPro" id="IPR018181">
    <property type="entry name" value="Heat_shock_70_CS"/>
</dbReference>
<comment type="similarity">
    <text evidence="1 4">Belongs to the heat shock protein 70 family.</text>
</comment>
<evidence type="ECO:0000256" key="2">
    <source>
        <dbReference type="ARBA" id="ARBA00022741"/>
    </source>
</evidence>
<dbReference type="GO" id="GO:0006950">
    <property type="term" value="P:response to stress"/>
    <property type="evidence" value="ECO:0007669"/>
    <property type="project" value="UniProtKB-ARBA"/>
</dbReference>
<dbReference type="SUPFAM" id="SSF53067">
    <property type="entry name" value="Actin-like ATPase domain"/>
    <property type="match status" value="2"/>
</dbReference>
<keyword evidence="5" id="KW-1185">Reference proteome</keyword>
<dbReference type="GO" id="GO:0005524">
    <property type="term" value="F:ATP binding"/>
    <property type="evidence" value="ECO:0007669"/>
    <property type="project" value="UniProtKB-KW"/>
</dbReference>
<evidence type="ECO:0000256" key="3">
    <source>
        <dbReference type="ARBA" id="ARBA00022840"/>
    </source>
</evidence>
<protein>
    <submittedName>
        <fullName evidence="6">Uncharacterized protein</fullName>
    </submittedName>
</protein>
<keyword evidence="3 4" id="KW-0067">ATP-binding</keyword>
<dbReference type="WBParaSite" id="MhA1_Contig350.frz3.fgene1">
    <property type="protein sequence ID" value="MhA1_Contig350.frz3.fgene1"/>
    <property type="gene ID" value="MhA1_Contig350.frz3.fgene1"/>
</dbReference>
<dbReference type="Pfam" id="PF00012">
    <property type="entry name" value="HSP70"/>
    <property type="match status" value="2"/>
</dbReference>
<dbReference type="GO" id="GO:0140662">
    <property type="term" value="F:ATP-dependent protein folding chaperone"/>
    <property type="evidence" value="ECO:0007669"/>
    <property type="project" value="InterPro"/>
</dbReference>
<dbReference type="Gene3D" id="3.90.640.10">
    <property type="entry name" value="Actin, Chain A, domain 4"/>
    <property type="match status" value="1"/>
</dbReference>
<dbReference type="FunFam" id="3.30.30.30:FF:000003">
    <property type="entry name" value="Heat shock protein 9"/>
    <property type="match status" value="1"/>
</dbReference>
<name>A0A1I8BNL9_MELHA</name>
<dbReference type="AlphaFoldDB" id="A0A1I8BNL9"/>
<evidence type="ECO:0000256" key="1">
    <source>
        <dbReference type="ARBA" id="ARBA00007381"/>
    </source>
</evidence>
<reference evidence="6" key="1">
    <citation type="submission" date="2016-11" db="UniProtKB">
        <authorList>
            <consortium name="WormBaseParasite"/>
        </authorList>
    </citation>
    <scope>IDENTIFICATION</scope>
</reference>
<dbReference type="FunFam" id="3.30.420.40:FF:000004">
    <property type="entry name" value="Molecular chaperone DnaK"/>
    <property type="match status" value="1"/>
</dbReference>
<dbReference type="InterPro" id="IPR043129">
    <property type="entry name" value="ATPase_NBD"/>
</dbReference>
<sequence>MYRSLRPSFSYFSVKNFGNALRGPVIGINFGFTNSSVAILENRKAKVLKNDEGSILTPSVVAFTKDDEILVGAPAIRQSVLNSQNTIFGIKRLIGRKYDEKEVLDFMRDIPYKIVRDPNGDVLIEVQDKLYSPSQITSYILTKLKETAENNLNKKVRDAIITVPSYFNNSQKQALEEAGNLAGLRVLRFVNESVAAAIGYNLDIQIGLNEIVAVCNLNGGIFELELKNYFYEVLSNNYDASISGEAFDNAIVKYFVGEFKRENGIDLTQLQSRQNVNFPILLKLRLFFQILFLIRELLHFQIKLSRSKFEELTVDLIQNIEEICKKAMKDADLKFDDISQDELQKSFLLNEKESWDEDSNDIPYIGIDHVLLVGGMSKMPKIRDVIEQVFKKEIFNSELKDGAIAIGAVYLGVISGDINYFDDRRTPKNPNIIMASQKMFIGERHIDNLYVGDVAKLFWKAITIIVKEYYSALHIDVRSRRAIKGLGNFAALLVAKREGIGSEMYRAIDNTDDISKHGITSWYVEDEHKELCNSCFDFLKNFPSIDKKKVHNKLKPYILGINLPSEEDEMARYINETLQGIIYFNKICRKLKRNLHWRRIASLTVEENFCLKATQTIKTI</sequence>
<dbReference type="Proteomes" id="UP000095281">
    <property type="component" value="Unplaced"/>
</dbReference>
<proteinExistence type="inferred from homology"/>
<evidence type="ECO:0000313" key="5">
    <source>
        <dbReference type="Proteomes" id="UP000095281"/>
    </source>
</evidence>
<dbReference type="InterPro" id="IPR013126">
    <property type="entry name" value="Hsp_70_fam"/>
</dbReference>
<evidence type="ECO:0000256" key="4">
    <source>
        <dbReference type="RuleBase" id="RU003322"/>
    </source>
</evidence>
<keyword evidence="2 4" id="KW-0547">Nucleotide-binding</keyword>
<dbReference type="Gene3D" id="3.30.420.40">
    <property type="match status" value="4"/>
</dbReference>
<accession>A0A1I8BNL9</accession>
<dbReference type="PROSITE" id="PS01036">
    <property type="entry name" value="HSP70_3"/>
    <property type="match status" value="1"/>
</dbReference>
<evidence type="ECO:0000313" key="6">
    <source>
        <dbReference type="WBParaSite" id="MhA1_Contig350.frz3.fgene1"/>
    </source>
</evidence>
<dbReference type="PANTHER" id="PTHR19375">
    <property type="entry name" value="HEAT SHOCK PROTEIN 70KDA"/>
    <property type="match status" value="1"/>
</dbReference>
<organism evidence="5 6">
    <name type="scientific">Meloidogyne hapla</name>
    <name type="common">Root-knot nematode worm</name>
    <dbReference type="NCBI Taxonomy" id="6305"/>
    <lineage>
        <taxon>Eukaryota</taxon>
        <taxon>Metazoa</taxon>
        <taxon>Ecdysozoa</taxon>
        <taxon>Nematoda</taxon>
        <taxon>Chromadorea</taxon>
        <taxon>Rhabditida</taxon>
        <taxon>Tylenchina</taxon>
        <taxon>Tylenchomorpha</taxon>
        <taxon>Tylenchoidea</taxon>
        <taxon>Meloidogynidae</taxon>
        <taxon>Meloidogyninae</taxon>
        <taxon>Meloidogyne</taxon>
    </lineage>
</organism>
<dbReference type="PRINTS" id="PR00301">
    <property type="entry name" value="HEATSHOCK70"/>
</dbReference>